<dbReference type="Proteomes" id="UP000298390">
    <property type="component" value="Unassembled WGS sequence"/>
</dbReference>
<feature type="compositionally biased region" description="Polar residues" evidence="2">
    <location>
        <begin position="254"/>
        <end position="264"/>
    </location>
</feature>
<dbReference type="PROSITE" id="PS50118">
    <property type="entry name" value="HMG_BOX_2"/>
    <property type="match status" value="1"/>
</dbReference>
<dbReference type="SUPFAM" id="SSF47095">
    <property type="entry name" value="HMG-box"/>
    <property type="match status" value="1"/>
</dbReference>
<keyword evidence="1" id="KW-0539">Nucleus</keyword>
<dbReference type="AlphaFoldDB" id="A0A4Y9XM51"/>
<feature type="compositionally biased region" description="Low complexity" evidence="2">
    <location>
        <begin position="529"/>
        <end position="540"/>
    </location>
</feature>
<comment type="caution">
    <text evidence="4">The sequence shown here is derived from an EMBL/GenBank/DDBJ whole genome shotgun (WGS) entry which is preliminary data.</text>
</comment>
<evidence type="ECO:0000259" key="3">
    <source>
        <dbReference type="PROSITE" id="PS50118"/>
    </source>
</evidence>
<feature type="region of interest" description="Disordered" evidence="2">
    <location>
        <begin position="213"/>
        <end position="266"/>
    </location>
</feature>
<feature type="compositionally biased region" description="Pro residues" evidence="2">
    <location>
        <begin position="511"/>
        <end position="522"/>
    </location>
</feature>
<evidence type="ECO:0000256" key="1">
    <source>
        <dbReference type="PROSITE-ProRule" id="PRU00267"/>
    </source>
</evidence>
<dbReference type="SMART" id="SM00398">
    <property type="entry name" value="HMG"/>
    <property type="match status" value="1"/>
</dbReference>
<reference evidence="4 5" key="1">
    <citation type="submission" date="2019-01" db="EMBL/GenBank/DDBJ databases">
        <title>Genome sequencing of the rare red list fungi Fomitopsis rosea.</title>
        <authorList>
            <person name="Buettner E."/>
            <person name="Kellner H."/>
        </authorList>
    </citation>
    <scope>NUCLEOTIDE SEQUENCE [LARGE SCALE GENOMIC DNA]</scope>
    <source>
        <strain evidence="4 5">DSM 105464</strain>
    </source>
</reference>
<feature type="domain" description="HMG box" evidence="3">
    <location>
        <begin position="29"/>
        <end position="101"/>
    </location>
</feature>
<proteinExistence type="predicted"/>
<feature type="compositionally biased region" description="Basic residues" evidence="2">
    <location>
        <begin position="1"/>
        <end position="11"/>
    </location>
</feature>
<keyword evidence="1" id="KW-0238">DNA-binding</keyword>
<dbReference type="CDD" id="cd01389">
    <property type="entry name" value="HMG-box_ROX1-like"/>
    <property type="match status" value="1"/>
</dbReference>
<evidence type="ECO:0000256" key="2">
    <source>
        <dbReference type="SAM" id="MobiDB-lite"/>
    </source>
</evidence>
<feature type="compositionally biased region" description="Basic residues" evidence="2">
    <location>
        <begin position="217"/>
        <end position="228"/>
    </location>
</feature>
<dbReference type="Gene3D" id="1.10.30.10">
    <property type="entry name" value="High mobility group box domain"/>
    <property type="match status" value="1"/>
</dbReference>
<protein>
    <recommendedName>
        <fullName evidence="3">HMG box domain-containing protein</fullName>
    </recommendedName>
</protein>
<dbReference type="GO" id="GO:0003677">
    <property type="term" value="F:DNA binding"/>
    <property type="evidence" value="ECO:0007669"/>
    <property type="project" value="UniProtKB-UniRule"/>
</dbReference>
<feature type="compositionally biased region" description="Basic and acidic residues" evidence="2">
    <location>
        <begin position="105"/>
        <end position="130"/>
    </location>
</feature>
<feature type="region of interest" description="Disordered" evidence="2">
    <location>
        <begin position="95"/>
        <end position="135"/>
    </location>
</feature>
<evidence type="ECO:0000313" key="5">
    <source>
        <dbReference type="Proteomes" id="UP000298390"/>
    </source>
</evidence>
<feature type="compositionally biased region" description="Pro residues" evidence="2">
    <location>
        <begin position="232"/>
        <end position="250"/>
    </location>
</feature>
<dbReference type="GO" id="GO:0005634">
    <property type="term" value="C:nucleus"/>
    <property type="evidence" value="ECO:0007669"/>
    <property type="project" value="UniProtKB-UniRule"/>
</dbReference>
<dbReference type="Pfam" id="PF00505">
    <property type="entry name" value="HMG_box"/>
    <property type="match status" value="1"/>
</dbReference>
<accession>A0A4Y9XM51</accession>
<dbReference type="EMBL" id="SEKV01001264">
    <property type="protein sequence ID" value="TFY51155.1"/>
    <property type="molecule type" value="Genomic_DNA"/>
</dbReference>
<dbReference type="PANTHER" id="PTHR48125:SF12">
    <property type="entry name" value="AT HOOK TRANSCRIPTION FACTOR FAMILY-RELATED"/>
    <property type="match status" value="1"/>
</dbReference>
<feature type="DNA-binding region" description="HMG box" evidence="1">
    <location>
        <begin position="29"/>
        <end position="101"/>
    </location>
</feature>
<organism evidence="4 5">
    <name type="scientific">Rhodofomes roseus</name>
    <dbReference type="NCBI Taxonomy" id="34475"/>
    <lineage>
        <taxon>Eukaryota</taxon>
        <taxon>Fungi</taxon>
        <taxon>Dikarya</taxon>
        <taxon>Basidiomycota</taxon>
        <taxon>Agaricomycotina</taxon>
        <taxon>Agaricomycetes</taxon>
        <taxon>Polyporales</taxon>
        <taxon>Rhodofomes</taxon>
    </lineage>
</organism>
<name>A0A4Y9XM51_9APHY</name>
<evidence type="ECO:0000313" key="4">
    <source>
        <dbReference type="EMBL" id="TFY51155.1"/>
    </source>
</evidence>
<dbReference type="InterPro" id="IPR009071">
    <property type="entry name" value="HMG_box_dom"/>
</dbReference>
<gene>
    <name evidence="4" type="ORF">EVJ58_g10712</name>
</gene>
<feature type="non-terminal residue" evidence="4">
    <location>
        <position position="1"/>
    </location>
</feature>
<dbReference type="STRING" id="34475.A0A4Y9XM51"/>
<feature type="region of interest" description="Disordered" evidence="2">
    <location>
        <begin position="490"/>
        <end position="559"/>
    </location>
</feature>
<feature type="region of interest" description="Disordered" evidence="2">
    <location>
        <begin position="1"/>
        <end position="34"/>
    </location>
</feature>
<dbReference type="PANTHER" id="PTHR48125">
    <property type="entry name" value="LP07818P1"/>
    <property type="match status" value="1"/>
</dbReference>
<dbReference type="InterPro" id="IPR036910">
    <property type="entry name" value="HMG_box_dom_sf"/>
</dbReference>
<sequence length="559" mass="60316">SFTSHSRRTWLARHGQTASPGQGPSVHNPGAPPNAWILYRSDKLRELTAQRDPSAPKRLQADISKEIADFWKTEDPEVKREYERIADIKKQEHMQAYPGYKFQPVKKEDKAKRREEEKAEKARVKEELKKAKARHVPYVQQDHLAAGPTPQLPQPPFTHPNYPYCPLGPSPPLSAASSPMCTPSPLSIAGELPDEDMDVKMAFPGMTTVMLPPTQKRLSKAAGKKRAYNARMPPPPLPERVQPQPPPAPLTPESISPPSASGPQSVELPMVDASSASTSAPMDPPGIMVSSADPVYASAQAEQEMEDVAMDMSTEAGPSSMDLDALIHTNQLELMPTDDTDTFNFDMQLSDIVGADWLQPQALDDSFMGSNANATGAPGVYELAPIPTAEFNVFPPPSMNIELGVMSGPMRTSAPEEVAVFAELLDGIDWQNMPGGALFGSMQGDWEVGGAGDGMDMDMGIDPSMMQEQPRSVTQNDLLQQFLNMTQLSDVEESQNGGGPSTSSAQLQMEVPPPPAQVPAPSTPRAAISSSSTGYTPPSGAANFSKRRVAGSWKASPRA</sequence>